<protein>
    <submittedName>
        <fullName evidence="7">Polysaccharide biosynthesis C-terminal domain-containing protein</fullName>
    </submittedName>
</protein>
<feature type="transmembrane region" description="Helical" evidence="6">
    <location>
        <begin position="357"/>
        <end position="375"/>
    </location>
</feature>
<proteinExistence type="predicted"/>
<dbReference type="PANTHER" id="PTHR30250">
    <property type="entry name" value="PST FAMILY PREDICTED COLANIC ACID TRANSPORTER"/>
    <property type="match status" value="1"/>
</dbReference>
<feature type="transmembrane region" description="Helical" evidence="6">
    <location>
        <begin position="381"/>
        <end position="404"/>
    </location>
</feature>
<feature type="transmembrane region" description="Helical" evidence="6">
    <location>
        <begin position="104"/>
        <end position="120"/>
    </location>
</feature>
<keyword evidence="3 6" id="KW-0812">Transmembrane</keyword>
<accession>A0ABT3DBR5</accession>
<dbReference type="Pfam" id="PF01943">
    <property type="entry name" value="Polysacc_synt"/>
    <property type="match status" value="1"/>
</dbReference>
<comment type="subcellular location">
    <subcellularLocation>
        <location evidence="1">Cell membrane</location>
        <topology evidence="1">Multi-pass membrane protein</topology>
    </subcellularLocation>
</comment>
<organism evidence="7 8">
    <name type="scientific">Metabacillus halosaccharovorans</name>
    <dbReference type="NCBI Taxonomy" id="930124"/>
    <lineage>
        <taxon>Bacteria</taxon>
        <taxon>Bacillati</taxon>
        <taxon>Bacillota</taxon>
        <taxon>Bacilli</taxon>
        <taxon>Bacillales</taxon>
        <taxon>Bacillaceae</taxon>
        <taxon>Metabacillus</taxon>
    </lineage>
</organism>
<gene>
    <name evidence="7" type="ORF">OIH86_02380</name>
</gene>
<evidence type="ECO:0000256" key="6">
    <source>
        <dbReference type="SAM" id="Phobius"/>
    </source>
</evidence>
<feature type="transmembrane region" description="Helical" evidence="6">
    <location>
        <begin position="165"/>
        <end position="187"/>
    </location>
</feature>
<feature type="transmembrane region" description="Helical" evidence="6">
    <location>
        <begin position="9"/>
        <end position="30"/>
    </location>
</feature>
<name>A0ABT3DBR5_9BACI</name>
<evidence type="ECO:0000256" key="4">
    <source>
        <dbReference type="ARBA" id="ARBA00022989"/>
    </source>
</evidence>
<feature type="transmembrane region" description="Helical" evidence="6">
    <location>
        <begin position="325"/>
        <end position="345"/>
    </location>
</feature>
<dbReference type="EMBL" id="JAOYEY010000019">
    <property type="protein sequence ID" value="MCV9884493.1"/>
    <property type="molecule type" value="Genomic_DNA"/>
</dbReference>
<evidence type="ECO:0000256" key="5">
    <source>
        <dbReference type="ARBA" id="ARBA00023136"/>
    </source>
</evidence>
<reference evidence="7 8" key="1">
    <citation type="submission" date="2022-10" db="EMBL/GenBank/DDBJ databases">
        <title>Draft genome assembly of moderately radiation resistant bacterium Metabacillus halosaccharovorans.</title>
        <authorList>
            <person name="Pal S."/>
            <person name="Gopinathan A."/>
        </authorList>
    </citation>
    <scope>NUCLEOTIDE SEQUENCE [LARGE SCALE GENOMIC DNA]</scope>
    <source>
        <strain evidence="7 8">VITHBRA001</strain>
    </source>
</reference>
<feature type="transmembrane region" description="Helical" evidence="6">
    <location>
        <begin position="80"/>
        <end position="98"/>
    </location>
</feature>
<keyword evidence="4 6" id="KW-1133">Transmembrane helix</keyword>
<feature type="transmembrane region" description="Helical" evidence="6">
    <location>
        <begin position="36"/>
        <end position="59"/>
    </location>
</feature>
<dbReference type="Proteomes" id="UP001526147">
    <property type="component" value="Unassembled WGS sequence"/>
</dbReference>
<keyword evidence="8" id="KW-1185">Reference proteome</keyword>
<evidence type="ECO:0000313" key="7">
    <source>
        <dbReference type="EMBL" id="MCV9884493.1"/>
    </source>
</evidence>
<sequence length="412" mass="47024">MLKTSSINLFLRMITLGSKFLLMIFLTKFLSPEEVGIYGVISTSIGLSIYLVGLDFYTFNTREILANDSLKTVSLIRDQFVFHFLSYIVFFPILFLLFTLDIIPLSYIAVFYILLVLEHLSQELNRIFVALSKPIVANITLFFRSGAWAYAAIVLLYSSEGLRELWTVLIGWIIGVLISIILSIFFLKDLNWRITFGVKVNWKWITRGLVVAFPLFLGNIAIKLTEYLDRYFLTFYKGNALVGAYTFYGSIANLLVIFTQTGILMILGPKIISSYQKGEIEEYGRYMKKMSFGVVISTFIILLFLALAIFPITNIINKPIYVENINAYWILLLGFAFSVLSLIPHQALYVRHKDKEIIIASMISLFVSLILNIILVKKLGIVGASISTLVAFMTLFLFKCLFVYKIKQNIKL</sequence>
<dbReference type="InterPro" id="IPR050833">
    <property type="entry name" value="Poly_Biosynth_Transport"/>
</dbReference>
<evidence type="ECO:0000256" key="3">
    <source>
        <dbReference type="ARBA" id="ARBA00022692"/>
    </source>
</evidence>
<keyword evidence="2" id="KW-1003">Cell membrane</keyword>
<evidence type="ECO:0000256" key="2">
    <source>
        <dbReference type="ARBA" id="ARBA00022475"/>
    </source>
</evidence>
<evidence type="ECO:0000256" key="1">
    <source>
        <dbReference type="ARBA" id="ARBA00004651"/>
    </source>
</evidence>
<feature type="transmembrane region" description="Helical" evidence="6">
    <location>
        <begin position="208"/>
        <end position="225"/>
    </location>
</feature>
<feature type="transmembrane region" description="Helical" evidence="6">
    <location>
        <begin position="290"/>
        <end position="313"/>
    </location>
</feature>
<dbReference type="RefSeq" id="WP_264141448.1">
    <property type="nucleotide sequence ID" value="NZ_JAOYEY010000019.1"/>
</dbReference>
<keyword evidence="5 6" id="KW-0472">Membrane</keyword>
<dbReference type="InterPro" id="IPR002797">
    <property type="entry name" value="Polysacc_synth"/>
</dbReference>
<feature type="transmembrane region" description="Helical" evidence="6">
    <location>
        <begin position="245"/>
        <end position="269"/>
    </location>
</feature>
<dbReference type="PANTHER" id="PTHR30250:SF11">
    <property type="entry name" value="O-ANTIGEN TRANSPORTER-RELATED"/>
    <property type="match status" value="1"/>
</dbReference>
<evidence type="ECO:0000313" key="8">
    <source>
        <dbReference type="Proteomes" id="UP001526147"/>
    </source>
</evidence>
<comment type="caution">
    <text evidence="7">The sequence shown here is derived from an EMBL/GenBank/DDBJ whole genome shotgun (WGS) entry which is preliminary data.</text>
</comment>